<dbReference type="InterPro" id="IPR005537">
    <property type="entry name" value="RAMP_III_fam"/>
</dbReference>
<feature type="domain" description="CRISPR type III-associated protein" evidence="2">
    <location>
        <begin position="21"/>
        <end position="257"/>
    </location>
</feature>
<dbReference type="AlphaFoldDB" id="A0A932LYK2"/>
<evidence type="ECO:0000313" key="4">
    <source>
        <dbReference type="Proteomes" id="UP000741360"/>
    </source>
</evidence>
<protein>
    <submittedName>
        <fullName evidence="3">CRISPR-associated RAMP protein</fullName>
    </submittedName>
</protein>
<gene>
    <name evidence="3" type="ORF">HYY65_01105</name>
</gene>
<name>A0A932LYK2_UNCTE</name>
<accession>A0A932LYK2</accession>
<dbReference type="GO" id="GO:0051607">
    <property type="term" value="P:defense response to virus"/>
    <property type="evidence" value="ECO:0007669"/>
    <property type="project" value="UniProtKB-KW"/>
</dbReference>
<dbReference type="NCBIfam" id="TIGR02581">
    <property type="entry name" value="cas_cyan_RAMP"/>
    <property type="match status" value="1"/>
</dbReference>
<keyword evidence="1" id="KW-0051">Antiviral defense</keyword>
<evidence type="ECO:0000259" key="2">
    <source>
        <dbReference type="Pfam" id="PF03787"/>
    </source>
</evidence>
<evidence type="ECO:0000256" key="1">
    <source>
        <dbReference type="ARBA" id="ARBA00023118"/>
    </source>
</evidence>
<dbReference type="PANTHER" id="PTHR35579">
    <property type="entry name" value="CRISPR SYSTEM CMS ENDORIBONUCLEASE CSM3"/>
    <property type="match status" value="1"/>
</dbReference>
<dbReference type="InterPro" id="IPR013411">
    <property type="entry name" value="CRISPR-assoc_RAMP_Csx7"/>
</dbReference>
<dbReference type="Pfam" id="PF03787">
    <property type="entry name" value="RAMPs"/>
    <property type="match status" value="1"/>
</dbReference>
<dbReference type="InterPro" id="IPR052216">
    <property type="entry name" value="CRISPR_Csm3_endoribonuclease"/>
</dbReference>
<dbReference type="EMBL" id="JACPSX010000019">
    <property type="protein sequence ID" value="MBI3013673.1"/>
    <property type="molecule type" value="Genomic_DNA"/>
</dbReference>
<proteinExistence type="predicted"/>
<dbReference type="PANTHER" id="PTHR35579:SF3">
    <property type="entry name" value="CRISPR SYSTEM CMS ENDORIBONUCLEASE CSM3"/>
    <property type="match status" value="1"/>
</dbReference>
<dbReference type="Proteomes" id="UP000741360">
    <property type="component" value="Unassembled WGS sequence"/>
</dbReference>
<sequence>MAIHPLDRSHLRSRHRFTGTLVLDTALHIGGGREASTVTDSPIVRDGIGRPVIPGSSFKGAFRAGVERLVPNLPGFATCALNRANPCLSMNEDLAEKYRMVSEAASRGLALAVGEDVVAQREREALRALRRGGWIGVELNAAHLLDLLAEYLCDTCKTFGSVHLASAARFHDLPVIEPWAETTQIRDGVGIDRDSERAVEQIKFDYEIVPAQTKFTFSMTLENPTERDLGLIALGLQEFMEGMIPLGGIRSRGLGCCHLVDVQIAAVDFTQPRDLTVYLQRGWPEANPIGDFITQHIAALLPA</sequence>
<organism evidence="3 4">
    <name type="scientific">Tectimicrobiota bacterium</name>
    <dbReference type="NCBI Taxonomy" id="2528274"/>
    <lineage>
        <taxon>Bacteria</taxon>
        <taxon>Pseudomonadati</taxon>
        <taxon>Nitrospinota/Tectimicrobiota group</taxon>
        <taxon>Candidatus Tectimicrobiota</taxon>
    </lineage>
</organism>
<reference evidence="3" key="1">
    <citation type="submission" date="2020-07" db="EMBL/GenBank/DDBJ databases">
        <title>Huge and variable diversity of episymbiotic CPR bacteria and DPANN archaea in groundwater ecosystems.</title>
        <authorList>
            <person name="He C.Y."/>
            <person name="Keren R."/>
            <person name="Whittaker M."/>
            <person name="Farag I.F."/>
            <person name="Doudna J."/>
            <person name="Cate J.H.D."/>
            <person name="Banfield J.F."/>
        </authorList>
    </citation>
    <scope>NUCLEOTIDE SEQUENCE</scope>
    <source>
        <strain evidence="3">NC_groundwater_717_Ag_S-0.2um_59_8</strain>
    </source>
</reference>
<comment type="caution">
    <text evidence="3">The sequence shown here is derived from an EMBL/GenBank/DDBJ whole genome shotgun (WGS) entry which is preliminary data.</text>
</comment>
<evidence type="ECO:0000313" key="3">
    <source>
        <dbReference type="EMBL" id="MBI3013673.1"/>
    </source>
</evidence>